<reference evidence="1" key="1">
    <citation type="journal article" date="2014" name="Front. Microbiol.">
        <title>High frequency of phylogenetically diverse reductive dehalogenase-homologous genes in deep subseafloor sedimentary metagenomes.</title>
        <authorList>
            <person name="Kawai M."/>
            <person name="Futagami T."/>
            <person name="Toyoda A."/>
            <person name="Takaki Y."/>
            <person name="Nishi S."/>
            <person name="Hori S."/>
            <person name="Arai W."/>
            <person name="Tsubouchi T."/>
            <person name="Morono Y."/>
            <person name="Uchiyama I."/>
            <person name="Ito T."/>
            <person name="Fujiyama A."/>
            <person name="Inagaki F."/>
            <person name="Takami H."/>
        </authorList>
    </citation>
    <scope>NUCLEOTIDE SEQUENCE</scope>
    <source>
        <strain evidence="1">Expedition CK06-06</strain>
    </source>
</reference>
<organism evidence="1">
    <name type="scientific">marine sediment metagenome</name>
    <dbReference type="NCBI Taxonomy" id="412755"/>
    <lineage>
        <taxon>unclassified sequences</taxon>
        <taxon>metagenomes</taxon>
        <taxon>ecological metagenomes</taxon>
    </lineage>
</organism>
<dbReference type="EMBL" id="BARS01010457">
    <property type="protein sequence ID" value="GAF93767.1"/>
    <property type="molecule type" value="Genomic_DNA"/>
</dbReference>
<sequence length="56" mass="6663">MLQVEEFECQTLYALKEAQNAWFKDMAKIHGEKFKIIEFVPMPGNKWAMLIYYTTS</sequence>
<gene>
    <name evidence="1" type="ORF">S01H1_19370</name>
</gene>
<name>X0U026_9ZZZZ</name>
<proteinExistence type="predicted"/>
<comment type="caution">
    <text evidence="1">The sequence shown here is derived from an EMBL/GenBank/DDBJ whole genome shotgun (WGS) entry which is preliminary data.</text>
</comment>
<evidence type="ECO:0000313" key="1">
    <source>
        <dbReference type="EMBL" id="GAF93767.1"/>
    </source>
</evidence>
<protein>
    <submittedName>
        <fullName evidence="1">Uncharacterized protein</fullName>
    </submittedName>
</protein>
<accession>X0U026</accession>
<dbReference type="AlphaFoldDB" id="X0U026"/>